<dbReference type="FunFam" id="3.30.200.20:FF:001008">
    <property type="entry name" value="Serine/threonine-protein kinase cek1"/>
    <property type="match status" value="1"/>
</dbReference>
<dbReference type="SMART" id="SM00448">
    <property type="entry name" value="REC"/>
    <property type="match status" value="1"/>
</dbReference>
<evidence type="ECO:0000259" key="12">
    <source>
        <dbReference type="PROSITE" id="PS50011"/>
    </source>
</evidence>
<dbReference type="CDD" id="cd05611">
    <property type="entry name" value="STKc_Rim15_like"/>
    <property type="match status" value="1"/>
</dbReference>
<evidence type="ECO:0000313" key="16">
    <source>
        <dbReference type="Proteomes" id="UP000053815"/>
    </source>
</evidence>
<dbReference type="InterPro" id="IPR050236">
    <property type="entry name" value="Ser_Thr_kinase_AGC"/>
</dbReference>
<feature type="region of interest" description="Disordered" evidence="11">
    <location>
        <begin position="75"/>
        <end position="100"/>
    </location>
</feature>
<feature type="compositionally biased region" description="Low complexity" evidence="11">
    <location>
        <begin position="901"/>
        <end position="916"/>
    </location>
</feature>
<dbReference type="Pfam" id="PF00072">
    <property type="entry name" value="Response_reg"/>
    <property type="match status" value="1"/>
</dbReference>
<dbReference type="CDD" id="cd17546">
    <property type="entry name" value="REC_hyHK_CKI1_RcsC-like"/>
    <property type="match status" value="1"/>
</dbReference>
<feature type="compositionally biased region" description="Polar residues" evidence="11">
    <location>
        <begin position="308"/>
        <end position="319"/>
    </location>
</feature>
<feature type="compositionally biased region" description="Low complexity" evidence="11">
    <location>
        <begin position="2814"/>
        <end position="2826"/>
    </location>
</feature>
<feature type="compositionally biased region" description="Basic and acidic residues" evidence="11">
    <location>
        <begin position="886"/>
        <end position="900"/>
    </location>
</feature>
<feature type="region of interest" description="Disordered" evidence="11">
    <location>
        <begin position="724"/>
        <end position="753"/>
    </location>
</feature>
<evidence type="ECO:0000256" key="8">
    <source>
        <dbReference type="ARBA" id="ARBA00047899"/>
    </source>
</evidence>
<dbReference type="Proteomes" id="UP000053815">
    <property type="component" value="Unassembled WGS sequence"/>
</dbReference>
<dbReference type="PANTHER" id="PTHR24356:SF1">
    <property type="entry name" value="SERINE_THREONINE-PROTEIN KINASE GREATWALL"/>
    <property type="match status" value="1"/>
</dbReference>
<organism evidence="15">
    <name type="scientific">Mucor ambiguus</name>
    <dbReference type="NCBI Taxonomy" id="91626"/>
    <lineage>
        <taxon>Eukaryota</taxon>
        <taxon>Fungi</taxon>
        <taxon>Fungi incertae sedis</taxon>
        <taxon>Mucoromycota</taxon>
        <taxon>Mucoromycotina</taxon>
        <taxon>Mucoromycetes</taxon>
        <taxon>Mucorales</taxon>
        <taxon>Mucorineae</taxon>
        <taxon>Mucoraceae</taxon>
        <taxon>Mucor</taxon>
    </lineage>
</organism>
<feature type="region of interest" description="Disordered" evidence="11">
    <location>
        <begin position="876"/>
        <end position="942"/>
    </location>
</feature>
<evidence type="ECO:0000256" key="3">
    <source>
        <dbReference type="ARBA" id="ARBA00022553"/>
    </source>
</evidence>
<feature type="region of interest" description="Disordered" evidence="11">
    <location>
        <begin position="2805"/>
        <end position="2828"/>
    </location>
</feature>
<feature type="region of interest" description="Disordered" evidence="11">
    <location>
        <begin position="2700"/>
        <end position="2788"/>
    </location>
</feature>
<feature type="compositionally biased region" description="Polar residues" evidence="11">
    <location>
        <begin position="2733"/>
        <end position="2747"/>
    </location>
</feature>
<feature type="region of interest" description="Disordered" evidence="11">
    <location>
        <begin position="604"/>
        <end position="631"/>
    </location>
</feature>
<keyword evidence="6 15" id="KW-0418">Kinase</keyword>
<dbReference type="InterPro" id="IPR000719">
    <property type="entry name" value="Prot_kinase_dom"/>
</dbReference>
<dbReference type="InterPro" id="IPR011009">
    <property type="entry name" value="Kinase-like_dom_sf"/>
</dbReference>
<dbReference type="FunFam" id="1.10.510.10:FF:000340">
    <property type="entry name" value="Serine threonine protein kinase"/>
    <property type="match status" value="1"/>
</dbReference>
<comment type="catalytic activity">
    <reaction evidence="8">
        <text>L-threonyl-[protein] + ATP = O-phospho-L-threonyl-[protein] + ADP + H(+)</text>
        <dbReference type="Rhea" id="RHEA:46608"/>
        <dbReference type="Rhea" id="RHEA-COMP:11060"/>
        <dbReference type="Rhea" id="RHEA-COMP:11605"/>
        <dbReference type="ChEBI" id="CHEBI:15378"/>
        <dbReference type="ChEBI" id="CHEBI:30013"/>
        <dbReference type="ChEBI" id="CHEBI:30616"/>
        <dbReference type="ChEBI" id="CHEBI:61977"/>
        <dbReference type="ChEBI" id="CHEBI:456216"/>
        <dbReference type="EC" id="2.7.11.1"/>
    </reaction>
</comment>
<evidence type="ECO:0000259" key="13">
    <source>
        <dbReference type="PROSITE" id="PS50110"/>
    </source>
</evidence>
<feature type="compositionally biased region" description="Basic and acidic residues" evidence="11">
    <location>
        <begin position="825"/>
        <end position="839"/>
    </location>
</feature>
<feature type="compositionally biased region" description="Low complexity" evidence="11">
    <location>
        <begin position="2751"/>
        <end position="2771"/>
    </location>
</feature>
<feature type="compositionally biased region" description="Polar residues" evidence="11">
    <location>
        <begin position="2305"/>
        <end position="2320"/>
    </location>
</feature>
<feature type="compositionally biased region" description="Low complexity" evidence="11">
    <location>
        <begin position="404"/>
        <end position="427"/>
    </location>
</feature>
<dbReference type="Pfam" id="PF00069">
    <property type="entry name" value="Pkinase"/>
    <property type="match status" value="2"/>
</dbReference>
<evidence type="ECO:0000259" key="14">
    <source>
        <dbReference type="PROSITE" id="PS51285"/>
    </source>
</evidence>
<feature type="region of interest" description="Disordered" evidence="11">
    <location>
        <begin position="1134"/>
        <end position="1177"/>
    </location>
</feature>
<feature type="region of interest" description="Disordered" evidence="11">
    <location>
        <begin position="1659"/>
        <end position="1694"/>
    </location>
</feature>
<dbReference type="SUPFAM" id="SSF55785">
    <property type="entry name" value="PYP-like sensor domain (PAS domain)"/>
    <property type="match status" value="1"/>
</dbReference>
<dbReference type="InterPro" id="IPR008271">
    <property type="entry name" value="Ser/Thr_kinase_AS"/>
</dbReference>
<feature type="region of interest" description="Disordered" evidence="11">
    <location>
        <begin position="379"/>
        <end position="438"/>
    </location>
</feature>
<feature type="region of interest" description="Disordered" evidence="11">
    <location>
        <begin position="1399"/>
        <end position="1462"/>
    </location>
</feature>
<sequence length="2984" mass="326886">MEPFDECNNKPHIETPKEERKASTVPESISLLQSSERANAAPVTVSAITTAAEIAPPPPPSTSCAKLKSVPIPQPLILKRRTSRSSVSSTDEYHDPSKLNATTPVQTHFFAANENNYPTSPTGSFSGGDLSYRRSFVTTATADVDYSSSPGSEANDIPQSSIMYQHPQAMRSPPPATSTSTASFSPRYSSPPAGSGGKYMVRSKRASWIDGSSSMTPHDSAPSTPITQPSTTMDTARGAAAATAAVAPTKSIMIPPLGLPKPLQNQALASSDDSSLKSGSLSKLREDRQQQYQTPKRENSLDSGAPLSASSSTTDNSGHSFLLNKSRKPSEDATGEMEDVTYDSNSSKKRSSVHERKASVSSIITDSSLASEEMYSPLSSPHRYKTASHTSVVGSGTGPGSSGGHRSASASPLVTHTLTSSSTPHTPYVSSHKARRRSSMSMLRNIPSSELADIINGHSPNPILETPPAELLSGMQHPLNMMDRTTATMPDVSTSASTSSEITANSSTVSPSVDSVPVYQHSLHSLLRKQLSSKRKPMRDRRSLPNIDGRPQEADKDVVEMNLDAAPLHSADMASPMYDDLHASHTMEDELKSPVYPAMLLNESQSRADKQSPQAAAPAIPTFSPNSMSRASAPDMANYRYDTQIKDYFSNEPIVSTAASVAIDGKTGASQQHRQPMLTSSSFYGADYSTYGSDEDYAKKLFMSRSAKVKRWCSLKVDDLEDRLHSHSHQGKHHRRSSSAASSSSVPVRERRYSTAHLTRVPRDDSNMPTILVTTADGALDNCKDAANYDMVNNIPWVDWLEEYKVIKAREIRRRSSTQYDSMSDVDHTESHSTIKETKAPSPSTSTTTTGSLRGSVVNRVLSNWWHSVKIGAEHYSKSRRQPKRKSSDASTAHETKQHQQAEIPQQQQVQKQPPYTSMPPPASPSSSSAYKADLSTSMQKRNSHNLSLDLHDLQHPLEGKMKPFVVESSASPSGSLQTNNTAHRRWSSGAHMGTDSMSPMSLQNDNSSAQSSVPDSPSSSTLAYNSSNRIHAPRNPITQKSLAKRVGYRFNNPGNRMGTFGQLSHIFGSTPDNNDQNANVRIQHSIKSRLQFAKEACDLELRQIIDGLNEYVERGLQYVEDMDVLLEEGVHSVGSLDTEEEEEEESHVSQHHHHQHPPHVLTAAPPPPPPTTTATAATTATANPVDTAVHPDSAYTHQLPSVVEIDETPSPPSEHQEHHVSTPQTPSTNSLPHKRSLSSAMEEHHISDKLLPTPKQFATSSPPSTSHIPLAAAVVLPSSSTHPNATSDESSNGINTKSMVAFISEDSYLPTPFILTLQDLISVAQNVMDTSLDEIIDTNGACAEAVARIQSIGAKWDIHPEWPCREWYVRLLLGIAALNRVVEWWAAERGFWSSASGTANNMAMSSVPPSDTEGDDMESVSNLSKMDETDDEDGRMSLDDISSQPSRKTGTTTFNDDMSQDPRIYGEEHEAIVDEQLESLQLQEEAERSQNSTFIIELSLGTTVVQYVSPVWFEVVGSDPQSVIGHSITELLSMDDSQVFIAATQELLADDSHTVEVRFHVIGNEGMQIEMEGKGMLMYNRVTGEPSHTMWVMKPVISRRWSIIDMSLTPRNEKKAAWLSGNPADESADYMGDVTYDQDQIKQDEPITMEEHRAMMRNRSKSEPAIHTPPFLPANATTTAPSGQQQEEQQQQPLEGIPVSLSSLMALPPVLCRVCERWVVAAFFEQHSELCVEIHQSEMDVNGCNDSLLELKHIIHERMEATKQEISDLESNTGTTKEEEEKEPVEQDMQEDQDSDNDSIFGDCLPLDAAIEPLEMKQAELGQFKDLLEIIDVALSISMPGSIEDGIENDDEENDSENEDGEQSPRSKDKIVQILYWRPPTSDDPMMSTLIKDTEDLTRGKVDAVNRMRDRLLYNSRARAEFQKNTNQNPNWTEFVSESVDDKKSADDRTSPVEEAAAAEVEQPEQEEQEQEEQPKQSSHARRSLISRIKSWRQRRSSGVVGRLSRRLKSITPDSTNTPIVEMETIDTPIGSPGLRPKLVPSLKQQDQMSSGSRTPNSSHPSASAADTPPKPPMSPLHAPVASRPTFPSIKDFDIIKPISKGAFGSVFLAKKRTTGDYYAIKFLKKSDMIAKNQVTNVKAERMILMSQTDSPFVTKLYYTFQSKDYLYLVLEYLNGGDCSALIKVIGSLPEDWTRNYLAEVTLGLEYLQSKNVIHRDLKPDNLLIDQNGHLKLTDFGLSRIGFLDRRVRDELTNVAYHDRAQPISPAPSRSGTPPQSPEDQQQPSTPNGAYRHSYFSLLFDQHQGGNTPNSTYSGTVNNEDAIINPASPEPRMQQEHQPHSTGHRRHVSAALSDTLASGISSTSMVKSDKGKEDGSTAAATPRQAVGTPDYLAPESILGTGQDSMVDWWALGVICYEFLYGIPPFHADTPDKVFENILSRRIDWHEDVVQISPEARDFMERLMTLDPQKRLGYNGAEEVKAHPFFKSINWDTLMTESPSFIPQPTDMEDTDYFDARGATMQNAPAEISLMDQQQYLDESAKAQVERAKAIIREQNPENLPPMGDKKKKRKSKSDGKKPAVSKEDDENEAAEEQDDSDTTDFGTFTYKNLPVLEKANEDMIRKIRHDSISANAMTDPATGKLLHRKFPAISVKSKSNLSHEAISGQCTPTGSNYSPSTASSTCGTPLSMSPSVSSKLCMVSPSSVGGGRRPADSTLPHIPTKMSDISSASSSKEGTPQRTRSLSTPSIDPAKAAAAIAAVAHAHSGSPSSPSGGGPSQNQPYHHPVAEDSGSIDAAQKHTAIISPLNKPERKSSLPPASASPAVSRSTDHKTKPLACLVADDNPISCKIIETILQMLHCRCVIVRNGAQAIRSAMSDVQYDIIFMDIRMPIIDGETAARMIKSTNNSNRETPIIAVTAYERTVQLAGAFDDILSKPVTKHVILQRLKQYCKHYGEAHASSFSETVKAAPAVTSSGDSASIAAQQ</sequence>
<keyword evidence="16" id="KW-1185">Reference proteome</keyword>
<evidence type="ECO:0000256" key="11">
    <source>
        <dbReference type="SAM" id="MobiDB-lite"/>
    </source>
</evidence>
<evidence type="ECO:0000256" key="4">
    <source>
        <dbReference type="ARBA" id="ARBA00022679"/>
    </source>
</evidence>
<feature type="domain" description="AGC-kinase C-terminal" evidence="14">
    <location>
        <begin position="2487"/>
        <end position="2617"/>
    </location>
</feature>
<comment type="catalytic activity">
    <reaction evidence="9">
        <text>L-seryl-[protein] + ATP = O-phospho-L-seryl-[protein] + ADP + H(+)</text>
        <dbReference type="Rhea" id="RHEA:17989"/>
        <dbReference type="Rhea" id="RHEA-COMP:9863"/>
        <dbReference type="Rhea" id="RHEA-COMP:11604"/>
        <dbReference type="ChEBI" id="CHEBI:15378"/>
        <dbReference type="ChEBI" id="CHEBI:29999"/>
        <dbReference type="ChEBI" id="CHEBI:30616"/>
        <dbReference type="ChEBI" id="CHEBI:83421"/>
        <dbReference type="ChEBI" id="CHEBI:456216"/>
        <dbReference type="EC" id="2.7.11.1"/>
    </reaction>
</comment>
<feature type="compositionally biased region" description="Acidic residues" evidence="11">
    <location>
        <begin position="2584"/>
        <end position="2599"/>
    </location>
</feature>
<dbReference type="Gene3D" id="3.30.200.20">
    <property type="entry name" value="Phosphorylase Kinase, domain 1"/>
    <property type="match status" value="1"/>
</dbReference>
<feature type="compositionally biased region" description="Acidic residues" evidence="11">
    <location>
        <begin position="1963"/>
        <end position="1973"/>
    </location>
</feature>
<feature type="modified residue" description="4-aspartylphosphate" evidence="10">
    <location>
        <position position="2886"/>
    </location>
</feature>
<dbReference type="SMART" id="SM00133">
    <property type="entry name" value="S_TK_X"/>
    <property type="match status" value="1"/>
</dbReference>
<evidence type="ECO:0000256" key="1">
    <source>
        <dbReference type="ARBA" id="ARBA00012513"/>
    </source>
</evidence>
<accession>A0A0C9LU89</accession>
<evidence type="ECO:0000256" key="10">
    <source>
        <dbReference type="PROSITE-ProRule" id="PRU00169"/>
    </source>
</evidence>
<gene>
    <name evidence="15" type="ORF">MAM1_0068c04066</name>
</gene>
<dbReference type="PROSITE" id="PS51285">
    <property type="entry name" value="AGC_KINASE_CTER"/>
    <property type="match status" value="1"/>
</dbReference>
<dbReference type="GO" id="GO:0005634">
    <property type="term" value="C:nucleus"/>
    <property type="evidence" value="ECO:0007669"/>
    <property type="project" value="TreeGrafter"/>
</dbReference>
<keyword evidence="5" id="KW-0547">Nucleotide-binding</keyword>
<dbReference type="CDD" id="cd00130">
    <property type="entry name" value="PAS"/>
    <property type="match status" value="1"/>
</dbReference>
<dbReference type="InterPro" id="IPR035965">
    <property type="entry name" value="PAS-like_dom_sf"/>
</dbReference>
<feature type="compositionally biased region" description="Low complexity" evidence="11">
    <location>
        <begin position="493"/>
        <end position="513"/>
    </location>
</feature>
<keyword evidence="7" id="KW-0067">ATP-binding</keyword>
<dbReference type="InterPro" id="IPR011006">
    <property type="entry name" value="CheY-like_superfamily"/>
</dbReference>
<dbReference type="InterPro" id="IPR000961">
    <property type="entry name" value="AGC-kinase_C"/>
</dbReference>
<feature type="region of interest" description="Disordered" evidence="11">
    <location>
        <begin position="1763"/>
        <end position="1803"/>
    </location>
</feature>
<feature type="region of interest" description="Disordered" evidence="11">
    <location>
        <begin position="1925"/>
        <end position="2082"/>
    </location>
</feature>
<dbReference type="STRING" id="91626.A0A0C9LU89"/>
<dbReference type="SUPFAM" id="SSF52172">
    <property type="entry name" value="CheY-like"/>
    <property type="match status" value="1"/>
</dbReference>
<feature type="region of interest" description="Disordered" evidence="11">
    <location>
        <begin position="2551"/>
        <end position="2604"/>
    </location>
</feature>
<dbReference type="PROSITE" id="PS50110">
    <property type="entry name" value="RESPONSE_REGULATORY"/>
    <property type="match status" value="1"/>
</dbReference>
<feature type="compositionally biased region" description="Low complexity" evidence="11">
    <location>
        <begin position="1008"/>
        <end position="1021"/>
    </location>
</feature>
<feature type="compositionally biased region" description="Polar residues" evidence="11">
    <location>
        <begin position="1399"/>
        <end position="1410"/>
    </location>
</feature>
<feature type="region of interest" description="Disordered" evidence="11">
    <location>
        <begin position="968"/>
        <end position="1039"/>
    </location>
</feature>
<feature type="compositionally biased region" description="Polar residues" evidence="11">
    <location>
        <begin position="996"/>
        <end position="1007"/>
    </location>
</feature>
<dbReference type="PANTHER" id="PTHR24356">
    <property type="entry name" value="SERINE/THREONINE-PROTEIN KINASE"/>
    <property type="match status" value="1"/>
</dbReference>
<proteinExistence type="predicted"/>
<feature type="compositionally biased region" description="Polar residues" evidence="11">
    <location>
        <begin position="1441"/>
        <end position="1458"/>
    </location>
</feature>
<feature type="compositionally biased region" description="Low complexity" evidence="11">
    <location>
        <begin position="2279"/>
        <end position="2288"/>
    </location>
</feature>
<feature type="region of interest" description="Disordered" evidence="11">
    <location>
        <begin position="167"/>
        <end position="239"/>
    </location>
</feature>
<evidence type="ECO:0000256" key="5">
    <source>
        <dbReference type="ARBA" id="ARBA00022741"/>
    </source>
</evidence>
<feature type="region of interest" description="Disordered" evidence="11">
    <location>
        <begin position="263"/>
        <end position="361"/>
    </location>
</feature>
<dbReference type="OrthoDB" id="162894at2759"/>
<dbReference type="Gene3D" id="3.40.50.2300">
    <property type="match status" value="1"/>
</dbReference>
<feature type="compositionally biased region" description="Low complexity" evidence="11">
    <location>
        <begin position="841"/>
        <end position="850"/>
    </location>
</feature>
<keyword evidence="2" id="KW-0723">Serine/threonine-protein kinase</keyword>
<feature type="compositionally biased region" description="Low complexity" evidence="11">
    <location>
        <begin position="267"/>
        <end position="282"/>
    </location>
</feature>
<keyword evidence="4" id="KW-0808">Transferase</keyword>
<feature type="compositionally biased region" description="Basic residues" evidence="11">
    <location>
        <begin position="726"/>
        <end position="737"/>
    </location>
</feature>
<feature type="compositionally biased region" description="Acidic residues" evidence="11">
    <location>
        <begin position="1846"/>
        <end position="1863"/>
    </location>
</feature>
<dbReference type="GO" id="GO:0004674">
    <property type="term" value="F:protein serine/threonine kinase activity"/>
    <property type="evidence" value="ECO:0007669"/>
    <property type="project" value="UniProtKB-KW"/>
</dbReference>
<dbReference type="SMART" id="SM00220">
    <property type="entry name" value="S_TKc"/>
    <property type="match status" value="1"/>
</dbReference>
<evidence type="ECO:0000313" key="15">
    <source>
        <dbReference type="EMBL" id="GAN04605.1"/>
    </source>
</evidence>
<feature type="region of interest" description="Disordered" evidence="11">
    <location>
        <begin position="1"/>
        <end position="27"/>
    </location>
</feature>
<dbReference type="Gene3D" id="3.30.450.20">
    <property type="entry name" value="PAS domain"/>
    <property type="match status" value="1"/>
</dbReference>
<feature type="domain" description="Response regulatory" evidence="13">
    <location>
        <begin position="2836"/>
        <end position="2950"/>
    </location>
</feature>
<feature type="compositionally biased region" description="Basic and acidic residues" evidence="11">
    <location>
        <begin position="283"/>
        <end position="300"/>
    </location>
</feature>
<name>A0A0C9LU89_9FUNG</name>
<feature type="compositionally biased region" description="Basic residues" evidence="11">
    <location>
        <begin position="1980"/>
        <end position="1997"/>
    </location>
</feature>
<feature type="compositionally biased region" description="Low complexity" evidence="11">
    <location>
        <begin position="177"/>
        <end position="186"/>
    </location>
</feature>
<evidence type="ECO:0000256" key="2">
    <source>
        <dbReference type="ARBA" id="ARBA00022527"/>
    </source>
</evidence>
<protein>
    <recommendedName>
        <fullName evidence="1">non-specific serine/threonine protein kinase</fullName>
        <ecNumber evidence="1">2.7.11.1</ecNumber>
    </recommendedName>
</protein>
<feature type="region of interest" description="Disordered" evidence="11">
    <location>
        <begin position="2360"/>
        <end position="2387"/>
    </location>
</feature>
<dbReference type="GO" id="GO:1901992">
    <property type="term" value="P:positive regulation of mitotic cell cycle phase transition"/>
    <property type="evidence" value="ECO:0007669"/>
    <property type="project" value="UniProtKB-ARBA"/>
</dbReference>
<feature type="compositionally biased region" description="Polar residues" evidence="11">
    <location>
        <begin position="969"/>
        <end position="982"/>
    </location>
</feature>
<evidence type="ECO:0000256" key="7">
    <source>
        <dbReference type="ARBA" id="ARBA00022840"/>
    </source>
</evidence>
<feature type="domain" description="Protein kinase" evidence="12">
    <location>
        <begin position="2094"/>
        <end position="2486"/>
    </location>
</feature>
<feature type="compositionally biased region" description="Polar residues" evidence="11">
    <location>
        <begin position="2044"/>
        <end position="2063"/>
    </location>
</feature>
<reference evidence="15" key="1">
    <citation type="submission" date="2014-09" db="EMBL/GenBank/DDBJ databases">
        <title>Draft genome sequence of an oleaginous Mucoromycotina fungus Mucor ambiguus NBRC6742.</title>
        <authorList>
            <person name="Takeda I."/>
            <person name="Yamane N."/>
            <person name="Morita T."/>
            <person name="Tamano K."/>
            <person name="Machida M."/>
            <person name="Baker S."/>
            <person name="Koike H."/>
        </authorList>
    </citation>
    <scope>NUCLEOTIDE SEQUENCE</scope>
    <source>
        <strain evidence="15">NBRC 6742</strain>
    </source>
</reference>
<dbReference type="GO" id="GO:0000160">
    <property type="term" value="P:phosphorelay signal transduction system"/>
    <property type="evidence" value="ECO:0007669"/>
    <property type="project" value="InterPro"/>
</dbReference>
<dbReference type="PROSITE" id="PS50011">
    <property type="entry name" value="PROTEIN_KINASE_DOM"/>
    <property type="match status" value="1"/>
</dbReference>
<feature type="region of interest" description="Disordered" evidence="11">
    <location>
        <begin position="490"/>
        <end position="513"/>
    </location>
</feature>
<dbReference type="GO" id="GO:0005737">
    <property type="term" value="C:cytoplasm"/>
    <property type="evidence" value="ECO:0007669"/>
    <property type="project" value="TreeGrafter"/>
</dbReference>
<feature type="compositionally biased region" description="Basic and acidic residues" evidence="11">
    <location>
        <begin position="7"/>
        <end position="22"/>
    </location>
</feature>
<feature type="compositionally biased region" description="Basic and acidic residues" evidence="11">
    <location>
        <begin position="2573"/>
        <end position="2583"/>
    </location>
</feature>
<feature type="region of interest" description="Disordered" evidence="11">
    <location>
        <begin position="1205"/>
        <end position="1246"/>
    </location>
</feature>
<feature type="region of interest" description="Disordered" evidence="11">
    <location>
        <begin position="814"/>
        <end position="853"/>
    </location>
</feature>
<dbReference type="InterPro" id="IPR000014">
    <property type="entry name" value="PAS"/>
</dbReference>
<evidence type="ECO:0000256" key="9">
    <source>
        <dbReference type="ARBA" id="ARBA00048679"/>
    </source>
</evidence>
<dbReference type="GO" id="GO:0005524">
    <property type="term" value="F:ATP binding"/>
    <property type="evidence" value="ECO:0007669"/>
    <property type="project" value="UniProtKB-KW"/>
</dbReference>
<feature type="compositionally biased region" description="Polar residues" evidence="11">
    <location>
        <begin position="1925"/>
        <end position="1937"/>
    </location>
</feature>
<dbReference type="EC" id="2.7.11.1" evidence="1"/>
<dbReference type="InterPro" id="IPR001789">
    <property type="entry name" value="Sig_transdc_resp-reg_receiver"/>
</dbReference>
<feature type="compositionally biased region" description="Polar residues" evidence="11">
    <location>
        <begin position="210"/>
        <end position="230"/>
    </location>
</feature>
<feature type="region of interest" description="Disordered" evidence="11">
    <location>
        <begin position="1843"/>
        <end position="1872"/>
    </location>
</feature>
<feature type="region of interest" description="Disordered" evidence="11">
    <location>
        <begin position="527"/>
        <end position="553"/>
    </location>
</feature>
<dbReference type="EMBL" id="DF836357">
    <property type="protein sequence ID" value="GAN04605.1"/>
    <property type="molecule type" value="Genomic_DNA"/>
</dbReference>
<dbReference type="SUPFAM" id="SSF56112">
    <property type="entry name" value="Protein kinase-like (PK-like)"/>
    <property type="match status" value="1"/>
</dbReference>
<dbReference type="PROSITE" id="PS00108">
    <property type="entry name" value="PROTEIN_KINASE_ST"/>
    <property type="match status" value="1"/>
</dbReference>
<feature type="compositionally biased region" description="Basic and acidic residues" evidence="11">
    <location>
        <begin position="1941"/>
        <end position="1953"/>
    </location>
</feature>
<feature type="compositionally biased region" description="Polar residues" evidence="11">
    <location>
        <begin position="1222"/>
        <end position="1232"/>
    </location>
</feature>
<feature type="region of interest" description="Disordered" evidence="11">
    <location>
        <begin position="2256"/>
        <end position="2345"/>
    </location>
</feature>
<feature type="region of interest" description="Disordered" evidence="11">
    <location>
        <begin position="2667"/>
        <end position="2687"/>
    </location>
</feature>
<feature type="compositionally biased region" description="Acidic residues" evidence="11">
    <location>
        <begin position="1779"/>
        <end position="1798"/>
    </location>
</feature>
<keyword evidence="3 10" id="KW-0597">Phosphoprotein</keyword>
<dbReference type="Gene3D" id="1.10.510.10">
    <property type="entry name" value="Transferase(Phosphotransferase) domain 1"/>
    <property type="match status" value="1"/>
</dbReference>
<evidence type="ECO:0000256" key="6">
    <source>
        <dbReference type="ARBA" id="ARBA00022777"/>
    </source>
</evidence>